<evidence type="ECO:0000256" key="9">
    <source>
        <dbReference type="NCBIfam" id="TIGR00112"/>
    </source>
</evidence>
<proteinExistence type="inferred from homology"/>
<feature type="domain" description="Pyrroline-5-carboxylate reductase dimerisation" evidence="13">
    <location>
        <begin position="177"/>
        <end position="281"/>
    </location>
</feature>
<dbReference type="NCBIfam" id="TIGR00112">
    <property type="entry name" value="proC"/>
    <property type="match status" value="1"/>
</dbReference>
<keyword evidence="5 8" id="KW-0641">Proline biosynthesis</keyword>
<dbReference type="PIRSF" id="PIRSF000193">
    <property type="entry name" value="Pyrrol-5-carb_rd"/>
    <property type="match status" value="1"/>
</dbReference>
<protein>
    <recommendedName>
        <fullName evidence="8 9">Pyrroline-5-carboxylate reductase</fullName>
        <shortName evidence="8">P5C reductase</shortName>
        <shortName evidence="8">P5CR</shortName>
        <ecNumber evidence="8 9">1.5.1.2</ecNumber>
    </recommendedName>
    <alternativeName>
        <fullName evidence="8">PCA reductase</fullName>
    </alternativeName>
</protein>
<evidence type="ECO:0000259" key="13">
    <source>
        <dbReference type="Pfam" id="PF14748"/>
    </source>
</evidence>
<dbReference type="InterPro" id="IPR036291">
    <property type="entry name" value="NAD(P)-bd_dom_sf"/>
</dbReference>
<comment type="catalytic activity">
    <reaction evidence="8 11">
        <text>L-proline + NADP(+) = (S)-1-pyrroline-5-carboxylate + NADPH + 2 H(+)</text>
        <dbReference type="Rhea" id="RHEA:14109"/>
        <dbReference type="ChEBI" id="CHEBI:15378"/>
        <dbReference type="ChEBI" id="CHEBI:17388"/>
        <dbReference type="ChEBI" id="CHEBI:57783"/>
        <dbReference type="ChEBI" id="CHEBI:58349"/>
        <dbReference type="ChEBI" id="CHEBI:60039"/>
        <dbReference type="EC" id="1.5.1.2"/>
    </reaction>
</comment>
<dbReference type="EMBL" id="OJIN01000230">
    <property type="protein sequence ID" value="SPD76161.1"/>
    <property type="molecule type" value="Genomic_DNA"/>
</dbReference>
<dbReference type="PROSITE" id="PS00521">
    <property type="entry name" value="P5CR"/>
    <property type="match status" value="1"/>
</dbReference>
<evidence type="ECO:0000256" key="3">
    <source>
        <dbReference type="ARBA" id="ARBA00022490"/>
    </source>
</evidence>
<comment type="similarity">
    <text evidence="2 8 11">Belongs to the pyrroline-5-carboxylate reductase family.</text>
</comment>
<dbReference type="HAMAP" id="MF_01925">
    <property type="entry name" value="P5C_reductase"/>
    <property type="match status" value="1"/>
</dbReference>
<feature type="binding site" evidence="10">
    <location>
        <position position="72"/>
    </location>
    <ligand>
        <name>NADPH</name>
        <dbReference type="ChEBI" id="CHEBI:57783"/>
    </ligand>
</feature>
<keyword evidence="4 8" id="KW-0028">Amino-acid biosynthesis</keyword>
<evidence type="ECO:0000256" key="11">
    <source>
        <dbReference type="RuleBase" id="RU003903"/>
    </source>
</evidence>
<evidence type="ECO:0000256" key="6">
    <source>
        <dbReference type="ARBA" id="ARBA00022857"/>
    </source>
</evidence>
<dbReference type="Pfam" id="PF14748">
    <property type="entry name" value="P5CR_dimer"/>
    <property type="match status" value="1"/>
</dbReference>
<evidence type="ECO:0000256" key="8">
    <source>
        <dbReference type="HAMAP-Rule" id="MF_01925"/>
    </source>
</evidence>
<evidence type="ECO:0000256" key="1">
    <source>
        <dbReference type="ARBA" id="ARBA00004496"/>
    </source>
</evidence>
<dbReference type="InterPro" id="IPR000304">
    <property type="entry name" value="Pyrroline-COOH_reductase"/>
</dbReference>
<comment type="subcellular location">
    <subcellularLocation>
        <location evidence="1 8">Cytoplasm</location>
    </subcellularLocation>
</comment>
<gene>
    <name evidence="8 14" type="primary">proC</name>
    <name evidence="14" type="ORF">PITCH_A840047</name>
</gene>
<organism evidence="14">
    <name type="scientific">uncultured Desulfobacterium sp</name>
    <dbReference type="NCBI Taxonomy" id="201089"/>
    <lineage>
        <taxon>Bacteria</taxon>
        <taxon>Pseudomonadati</taxon>
        <taxon>Thermodesulfobacteriota</taxon>
        <taxon>Desulfobacteria</taxon>
        <taxon>Desulfobacterales</taxon>
        <taxon>Desulfobacteriaceae</taxon>
        <taxon>Desulfobacterium</taxon>
        <taxon>environmental samples</taxon>
    </lineage>
</organism>
<evidence type="ECO:0000256" key="7">
    <source>
        <dbReference type="ARBA" id="ARBA00023002"/>
    </source>
</evidence>
<dbReference type="GO" id="GO:0004735">
    <property type="term" value="F:pyrroline-5-carboxylate reductase activity"/>
    <property type="evidence" value="ECO:0007669"/>
    <property type="project" value="UniProtKB-UniRule"/>
</dbReference>
<evidence type="ECO:0000256" key="10">
    <source>
        <dbReference type="PIRSR" id="PIRSR000193-1"/>
    </source>
</evidence>
<dbReference type="InterPro" id="IPR008927">
    <property type="entry name" value="6-PGluconate_DH-like_C_sf"/>
</dbReference>
<comment type="function">
    <text evidence="8">Catalyzes the reduction of 1-pyrroline-5-carboxylate (PCA) to L-proline.</text>
</comment>
<evidence type="ECO:0000256" key="2">
    <source>
        <dbReference type="ARBA" id="ARBA00005525"/>
    </source>
</evidence>
<feature type="domain" description="Pyrroline-5-carboxylate reductase catalytic N-terminal" evidence="12">
    <location>
        <begin position="19"/>
        <end position="114"/>
    </location>
</feature>
<keyword evidence="7 8" id="KW-0560">Oxidoreductase</keyword>
<dbReference type="EC" id="1.5.1.2" evidence="8 9"/>
<dbReference type="SUPFAM" id="SSF48179">
    <property type="entry name" value="6-phosphogluconate dehydrogenase C-terminal domain-like"/>
    <property type="match status" value="1"/>
</dbReference>
<name>A0A445N391_9BACT</name>
<accession>A0A445N391</accession>
<evidence type="ECO:0000313" key="14">
    <source>
        <dbReference type="EMBL" id="SPD76161.1"/>
    </source>
</evidence>
<dbReference type="AlphaFoldDB" id="A0A445N391"/>
<dbReference type="Gene3D" id="1.10.3730.10">
    <property type="entry name" value="ProC C-terminal domain-like"/>
    <property type="match status" value="1"/>
</dbReference>
<dbReference type="FunFam" id="3.40.50.720:FF:000190">
    <property type="entry name" value="Pyrroline-5-carboxylate reductase"/>
    <property type="match status" value="1"/>
</dbReference>
<dbReference type="Pfam" id="PF03807">
    <property type="entry name" value="F420_oxidored"/>
    <property type="match status" value="1"/>
</dbReference>
<dbReference type="InterPro" id="IPR029036">
    <property type="entry name" value="P5CR_dimer"/>
</dbReference>
<evidence type="ECO:0000256" key="4">
    <source>
        <dbReference type="ARBA" id="ARBA00022605"/>
    </source>
</evidence>
<evidence type="ECO:0000256" key="5">
    <source>
        <dbReference type="ARBA" id="ARBA00022650"/>
    </source>
</evidence>
<dbReference type="Gene3D" id="3.40.50.720">
    <property type="entry name" value="NAD(P)-binding Rossmann-like Domain"/>
    <property type="match status" value="1"/>
</dbReference>
<keyword evidence="3 8" id="KW-0963">Cytoplasm</keyword>
<sequence length="285" mass="29991">MVLSNHTSKGVLTMTERQKIGFIGAGNMATALIKGLLNSGVYDREQILASDKVDAAVKKVSEQFGLTCCASNGELMQRCSIVVLSVKPQNLRDVLEEIKGEVRDDHLLISIAAGIPLSMIQQIIGKDIALIRVMPNTPALVQKGVSALAAGKWAGPDHLALAREIFNSVGKTVDVNEQMMDAVTAVSGSGPGYVFRIMECMVDAGVAVGLEGKAALDLVVETFLGAACLARESGQSLASLREMVTSPGGTTAEGLAAFDKLGLADMTIKAVQAACRRSIELGKNY</sequence>
<dbReference type="GO" id="GO:0055129">
    <property type="term" value="P:L-proline biosynthetic process"/>
    <property type="evidence" value="ECO:0007669"/>
    <property type="project" value="UniProtKB-UniRule"/>
</dbReference>
<dbReference type="FunFam" id="1.10.3730.10:FF:000001">
    <property type="entry name" value="Pyrroline-5-carboxylate reductase"/>
    <property type="match status" value="1"/>
</dbReference>
<evidence type="ECO:0000259" key="12">
    <source>
        <dbReference type="Pfam" id="PF03807"/>
    </source>
</evidence>
<dbReference type="SUPFAM" id="SSF51735">
    <property type="entry name" value="NAD(P)-binding Rossmann-fold domains"/>
    <property type="match status" value="1"/>
</dbReference>
<dbReference type="PANTHER" id="PTHR11645">
    <property type="entry name" value="PYRROLINE-5-CARBOXYLATE REDUCTASE"/>
    <property type="match status" value="1"/>
</dbReference>
<dbReference type="InterPro" id="IPR028939">
    <property type="entry name" value="P5C_Rdtase_cat_N"/>
</dbReference>
<keyword evidence="6 8" id="KW-0521">NADP</keyword>
<dbReference type="UniPathway" id="UPA00098">
    <property type="reaction ID" value="UER00361"/>
</dbReference>
<comment type="pathway">
    <text evidence="8 11">Amino-acid biosynthesis; L-proline biosynthesis; L-proline from L-glutamate 5-semialdehyde: step 1/1.</text>
</comment>
<dbReference type="PANTHER" id="PTHR11645:SF0">
    <property type="entry name" value="PYRROLINE-5-CARBOXYLATE REDUCTASE 3"/>
    <property type="match status" value="1"/>
</dbReference>
<reference evidence="14" key="1">
    <citation type="submission" date="2018-01" db="EMBL/GenBank/DDBJ databases">
        <authorList>
            <person name="Regsiter A."/>
            <person name="William W."/>
        </authorList>
    </citation>
    <scope>NUCLEOTIDE SEQUENCE</scope>
    <source>
        <strain evidence="14">TRIP AH-1</strain>
    </source>
</reference>
<dbReference type="InterPro" id="IPR053790">
    <property type="entry name" value="P5CR-like_CS"/>
</dbReference>
<dbReference type="GO" id="GO:0005737">
    <property type="term" value="C:cytoplasm"/>
    <property type="evidence" value="ECO:0007669"/>
    <property type="project" value="UniProtKB-SubCell"/>
</dbReference>
<comment type="catalytic activity">
    <reaction evidence="8">
        <text>L-proline + NAD(+) = (S)-1-pyrroline-5-carboxylate + NADH + 2 H(+)</text>
        <dbReference type="Rhea" id="RHEA:14105"/>
        <dbReference type="ChEBI" id="CHEBI:15378"/>
        <dbReference type="ChEBI" id="CHEBI:17388"/>
        <dbReference type="ChEBI" id="CHEBI:57540"/>
        <dbReference type="ChEBI" id="CHEBI:57945"/>
        <dbReference type="ChEBI" id="CHEBI:60039"/>
        <dbReference type="EC" id="1.5.1.2"/>
    </reaction>
</comment>
<feature type="binding site" evidence="10">
    <location>
        <begin position="23"/>
        <end position="28"/>
    </location>
    <ligand>
        <name>NADP(+)</name>
        <dbReference type="ChEBI" id="CHEBI:58349"/>
    </ligand>
</feature>